<dbReference type="OMA" id="PWHRICV"/>
<dbReference type="eggNOG" id="KOG1253">
    <property type="taxonomic scope" value="Eukaryota"/>
</dbReference>
<reference evidence="11 13" key="1">
    <citation type="journal article" date="2012" name="Nature">
        <title>Algal genomes reveal evolutionary mosaicism and the fate of nucleomorphs.</title>
        <authorList>
            <consortium name="DOE Joint Genome Institute"/>
            <person name="Curtis B.A."/>
            <person name="Tanifuji G."/>
            <person name="Burki F."/>
            <person name="Gruber A."/>
            <person name="Irimia M."/>
            <person name="Maruyama S."/>
            <person name="Arias M.C."/>
            <person name="Ball S.G."/>
            <person name="Gile G.H."/>
            <person name="Hirakawa Y."/>
            <person name="Hopkins J.F."/>
            <person name="Kuo A."/>
            <person name="Rensing S.A."/>
            <person name="Schmutz J."/>
            <person name="Symeonidi A."/>
            <person name="Elias M."/>
            <person name="Eveleigh R.J."/>
            <person name="Herman E.K."/>
            <person name="Klute M.J."/>
            <person name="Nakayama T."/>
            <person name="Obornik M."/>
            <person name="Reyes-Prieto A."/>
            <person name="Armbrust E.V."/>
            <person name="Aves S.J."/>
            <person name="Beiko R.G."/>
            <person name="Coutinho P."/>
            <person name="Dacks J.B."/>
            <person name="Durnford D.G."/>
            <person name="Fast N.M."/>
            <person name="Green B.R."/>
            <person name="Grisdale C.J."/>
            <person name="Hempel F."/>
            <person name="Henrissat B."/>
            <person name="Hoppner M.P."/>
            <person name="Ishida K."/>
            <person name="Kim E."/>
            <person name="Koreny L."/>
            <person name="Kroth P.G."/>
            <person name="Liu Y."/>
            <person name="Malik S.B."/>
            <person name="Maier U.G."/>
            <person name="McRose D."/>
            <person name="Mock T."/>
            <person name="Neilson J.A."/>
            <person name="Onodera N.T."/>
            <person name="Poole A.M."/>
            <person name="Pritham E.J."/>
            <person name="Richards T.A."/>
            <person name="Rocap G."/>
            <person name="Roy S.W."/>
            <person name="Sarai C."/>
            <person name="Schaack S."/>
            <person name="Shirato S."/>
            <person name="Slamovits C.H."/>
            <person name="Spencer D.F."/>
            <person name="Suzuki S."/>
            <person name="Worden A.Z."/>
            <person name="Zauner S."/>
            <person name="Barry K."/>
            <person name="Bell C."/>
            <person name="Bharti A.K."/>
            <person name="Crow J.A."/>
            <person name="Grimwood J."/>
            <person name="Kramer R."/>
            <person name="Lindquist E."/>
            <person name="Lucas S."/>
            <person name="Salamov A."/>
            <person name="McFadden G.I."/>
            <person name="Lane C.E."/>
            <person name="Keeling P.J."/>
            <person name="Gray M.W."/>
            <person name="Grigoriev I.V."/>
            <person name="Archibald J.M."/>
        </authorList>
    </citation>
    <scope>NUCLEOTIDE SEQUENCE</scope>
    <source>
        <strain evidence="11 13">CCMP2712</strain>
    </source>
</reference>
<keyword evidence="3 9" id="KW-0808">Transferase</keyword>
<dbReference type="InterPro" id="IPR042296">
    <property type="entry name" value="tRNA_met_Trm1_C"/>
</dbReference>
<evidence type="ECO:0000256" key="7">
    <source>
        <dbReference type="ARBA" id="ARBA00039099"/>
    </source>
</evidence>
<evidence type="ECO:0000256" key="1">
    <source>
        <dbReference type="ARBA" id="ARBA00022555"/>
    </source>
</evidence>
<dbReference type="AlphaFoldDB" id="L1I7Q5"/>
<dbReference type="OrthoDB" id="6349953at2759"/>
<evidence type="ECO:0000313" key="12">
    <source>
        <dbReference type="EnsemblProtists" id="EKX32127"/>
    </source>
</evidence>
<dbReference type="GO" id="GO:0000049">
    <property type="term" value="F:tRNA binding"/>
    <property type="evidence" value="ECO:0007669"/>
    <property type="project" value="UniProtKB-UniRule"/>
</dbReference>
<evidence type="ECO:0000256" key="6">
    <source>
        <dbReference type="ARBA" id="ARBA00022884"/>
    </source>
</evidence>
<gene>
    <name evidence="11" type="ORF">GUITHDRAFT_159001</name>
</gene>
<evidence type="ECO:0000256" key="8">
    <source>
        <dbReference type="ARBA" id="ARBA00051897"/>
    </source>
</evidence>
<evidence type="ECO:0000313" key="13">
    <source>
        <dbReference type="Proteomes" id="UP000011087"/>
    </source>
</evidence>
<sequence length="468" mass="51150">MSASGLRAIRYSKEVSNVTRIVASDRDEGAVSSIEENLNLSNVDANLVQVVHRDALEVMFAAVLEGNFFQAIDLDPFGSPSALLGAAVHAMANGGMLCVTCTDMRVLCGMQPEAAYMRYSAMPLRTPYSKEMAIRILINTIQTLATSLGKVAEPVLSVSIDFYIRVFVRLRLNRHAAQRTCTNTAFVYHCRGCESYSLQPMAEVSSSKGISCATGPPAAALQRGASRCCGVGPFVVGGPVWTGPIQNATAIAEIAGILERDMRHLASYSRLDGLLTLLKAELDVPFFMILSSMTKVVRCSAPKITGLRALVKMAGYNVSSSHIDPLAIKTDAPLALLWDLIRAWIKQKQIGILVADDDVAEVNATNRTSTRSVRRPSPLYPKNPEKNWGPKRSVGYRGPAGKRLRTSASEIKKEILPSGMGLPEESLVAKSWDDVAVEKENDQDVEVERGLERTSYMLRRLKEEEEQE</sequence>
<dbReference type="EC" id="2.1.1.216" evidence="7 9"/>
<reference evidence="13" key="2">
    <citation type="submission" date="2012-11" db="EMBL/GenBank/DDBJ databases">
        <authorList>
            <person name="Kuo A."/>
            <person name="Curtis B.A."/>
            <person name="Tanifuji G."/>
            <person name="Burki F."/>
            <person name="Gruber A."/>
            <person name="Irimia M."/>
            <person name="Maruyama S."/>
            <person name="Arias M.C."/>
            <person name="Ball S.G."/>
            <person name="Gile G.H."/>
            <person name="Hirakawa Y."/>
            <person name="Hopkins J.F."/>
            <person name="Rensing S.A."/>
            <person name="Schmutz J."/>
            <person name="Symeonidi A."/>
            <person name="Elias M."/>
            <person name="Eveleigh R.J."/>
            <person name="Herman E.K."/>
            <person name="Klute M.J."/>
            <person name="Nakayama T."/>
            <person name="Obornik M."/>
            <person name="Reyes-Prieto A."/>
            <person name="Armbrust E.V."/>
            <person name="Aves S.J."/>
            <person name="Beiko R.G."/>
            <person name="Coutinho P."/>
            <person name="Dacks J.B."/>
            <person name="Durnford D.G."/>
            <person name="Fast N.M."/>
            <person name="Green B.R."/>
            <person name="Grisdale C."/>
            <person name="Hempe F."/>
            <person name="Henrissat B."/>
            <person name="Hoppner M.P."/>
            <person name="Ishida K.-I."/>
            <person name="Kim E."/>
            <person name="Koreny L."/>
            <person name="Kroth P.G."/>
            <person name="Liu Y."/>
            <person name="Malik S.-B."/>
            <person name="Maier U.G."/>
            <person name="McRose D."/>
            <person name="Mock T."/>
            <person name="Neilson J.A."/>
            <person name="Onodera N.T."/>
            <person name="Poole A.M."/>
            <person name="Pritham E.J."/>
            <person name="Richards T.A."/>
            <person name="Rocap G."/>
            <person name="Roy S.W."/>
            <person name="Sarai C."/>
            <person name="Schaack S."/>
            <person name="Shirato S."/>
            <person name="Slamovits C.H."/>
            <person name="Spencer D.F."/>
            <person name="Suzuki S."/>
            <person name="Worden A.Z."/>
            <person name="Zauner S."/>
            <person name="Barry K."/>
            <person name="Bell C."/>
            <person name="Bharti A.K."/>
            <person name="Crow J.A."/>
            <person name="Grimwood J."/>
            <person name="Kramer R."/>
            <person name="Lindquist E."/>
            <person name="Lucas S."/>
            <person name="Salamov A."/>
            <person name="McFadden G.I."/>
            <person name="Lane C.E."/>
            <person name="Keeling P.J."/>
            <person name="Gray M.W."/>
            <person name="Grigoriev I.V."/>
            <person name="Archibald J.M."/>
        </authorList>
    </citation>
    <scope>NUCLEOTIDE SEQUENCE</scope>
    <source>
        <strain evidence="13">CCMP2712</strain>
    </source>
</reference>
<proteinExistence type="inferred from homology"/>
<keyword evidence="2 9" id="KW-0489">Methyltransferase</keyword>
<dbReference type="Gene3D" id="3.40.50.150">
    <property type="entry name" value="Vaccinia Virus protein VP39"/>
    <property type="match status" value="1"/>
</dbReference>
<accession>L1I7Q5</accession>
<evidence type="ECO:0000256" key="5">
    <source>
        <dbReference type="ARBA" id="ARBA00022694"/>
    </source>
</evidence>
<protein>
    <recommendedName>
        <fullName evidence="7 9">tRNA (guanine(26)-N(2))-dimethyltransferase</fullName>
        <ecNumber evidence="7 9">2.1.1.216</ecNumber>
    </recommendedName>
</protein>
<dbReference type="HOGENOM" id="CLU_010862_0_0_1"/>
<comment type="catalytic activity">
    <reaction evidence="8 9">
        <text>guanosine(26) in tRNA + 2 S-adenosyl-L-methionine = N(2)-dimethylguanosine(26) in tRNA + 2 S-adenosyl-L-homocysteine + 2 H(+)</text>
        <dbReference type="Rhea" id="RHEA:43140"/>
        <dbReference type="Rhea" id="RHEA-COMP:10359"/>
        <dbReference type="Rhea" id="RHEA-COMP:10360"/>
        <dbReference type="ChEBI" id="CHEBI:15378"/>
        <dbReference type="ChEBI" id="CHEBI:57856"/>
        <dbReference type="ChEBI" id="CHEBI:59789"/>
        <dbReference type="ChEBI" id="CHEBI:74269"/>
        <dbReference type="ChEBI" id="CHEBI:74513"/>
        <dbReference type="EC" id="2.1.1.216"/>
    </reaction>
</comment>
<evidence type="ECO:0000313" key="11">
    <source>
        <dbReference type="EMBL" id="EKX32127.1"/>
    </source>
</evidence>
<dbReference type="EnsemblProtists" id="EKX32127">
    <property type="protein sequence ID" value="EKX32127"/>
    <property type="gene ID" value="GUITHDRAFT_159001"/>
</dbReference>
<dbReference type="GO" id="GO:0005634">
    <property type="term" value="C:nucleus"/>
    <property type="evidence" value="ECO:0007669"/>
    <property type="project" value="TreeGrafter"/>
</dbReference>
<dbReference type="InterPro" id="IPR002905">
    <property type="entry name" value="Trm1"/>
</dbReference>
<dbReference type="KEGG" id="gtt:GUITHDRAFT_159001"/>
<dbReference type="GO" id="GO:0002940">
    <property type="term" value="P:tRNA N2-guanine methylation"/>
    <property type="evidence" value="ECO:0007669"/>
    <property type="project" value="TreeGrafter"/>
</dbReference>
<dbReference type="PaxDb" id="55529-EKX32127"/>
<keyword evidence="5 9" id="KW-0819">tRNA processing</keyword>
<dbReference type="PANTHER" id="PTHR10631:SF3">
    <property type="entry name" value="TRNA (GUANINE(26)-N(2))-DIMETHYLTRANSFERASE"/>
    <property type="match status" value="1"/>
</dbReference>
<comment type="similarity">
    <text evidence="9">Belongs to the class I-like SAM-binding methyltransferase superfamily. Trm1 family.</text>
</comment>
<evidence type="ECO:0000256" key="10">
    <source>
        <dbReference type="SAM" id="MobiDB-lite"/>
    </source>
</evidence>
<evidence type="ECO:0000256" key="3">
    <source>
        <dbReference type="ARBA" id="ARBA00022679"/>
    </source>
</evidence>
<feature type="region of interest" description="Disordered" evidence="10">
    <location>
        <begin position="366"/>
        <end position="402"/>
    </location>
</feature>
<keyword evidence="13" id="KW-1185">Reference proteome</keyword>
<evidence type="ECO:0000256" key="2">
    <source>
        <dbReference type="ARBA" id="ARBA00022603"/>
    </source>
</evidence>
<dbReference type="InterPro" id="IPR029063">
    <property type="entry name" value="SAM-dependent_MTases_sf"/>
</dbReference>
<keyword evidence="6 9" id="KW-0694">RNA-binding</keyword>
<dbReference type="PROSITE" id="PS51626">
    <property type="entry name" value="SAM_MT_TRM1"/>
    <property type="match status" value="1"/>
</dbReference>
<dbReference type="Gene3D" id="3.30.56.70">
    <property type="entry name" value="N2,N2-dimethylguanosine tRNA methyltransferase, C-terminal domain"/>
    <property type="match status" value="1"/>
</dbReference>
<organism evidence="11">
    <name type="scientific">Guillardia theta (strain CCMP2712)</name>
    <name type="common">Cryptophyte</name>
    <dbReference type="NCBI Taxonomy" id="905079"/>
    <lineage>
        <taxon>Eukaryota</taxon>
        <taxon>Cryptophyceae</taxon>
        <taxon>Pyrenomonadales</taxon>
        <taxon>Geminigeraceae</taxon>
        <taxon>Guillardia</taxon>
    </lineage>
</organism>
<dbReference type="GO" id="GO:0160104">
    <property type="term" value="F:tRNA (guanine(26)-N2)-dimethyltransferase activity"/>
    <property type="evidence" value="ECO:0007669"/>
    <property type="project" value="UniProtKB-UniRule"/>
</dbReference>
<dbReference type="SUPFAM" id="SSF53335">
    <property type="entry name" value="S-adenosyl-L-methionine-dependent methyltransferases"/>
    <property type="match status" value="1"/>
</dbReference>
<evidence type="ECO:0000256" key="9">
    <source>
        <dbReference type="PROSITE-ProRule" id="PRU00958"/>
    </source>
</evidence>
<name>L1I7Q5_GUITC</name>
<feature type="compositionally biased region" description="Low complexity" evidence="10">
    <location>
        <begin position="367"/>
        <end position="377"/>
    </location>
</feature>
<keyword evidence="1 9" id="KW-0820">tRNA-binding</keyword>
<dbReference type="GeneID" id="17288868"/>
<dbReference type="Pfam" id="PF02005">
    <property type="entry name" value="TRM"/>
    <property type="match status" value="1"/>
</dbReference>
<dbReference type="Proteomes" id="UP000011087">
    <property type="component" value="Unassembled WGS sequence"/>
</dbReference>
<dbReference type="PANTHER" id="PTHR10631">
    <property type="entry name" value="N 2 ,N 2 -DIMETHYLGUANOSINE TRNA METHYLTRANSFERASE"/>
    <property type="match status" value="1"/>
</dbReference>
<dbReference type="RefSeq" id="XP_005819107.1">
    <property type="nucleotide sequence ID" value="XM_005819050.1"/>
</dbReference>
<evidence type="ECO:0000256" key="4">
    <source>
        <dbReference type="ARBA" id="ARBA00022691"/>
    </source>
</evidence>
<reference evidence="12" key="3">
    <citation type="submission" date="2016-03" db="UniProtKB">
        <authorList>
            <consortium name="EnsemblProtists"/>
        </authorList>
    </citation>
    <scope>IDENTIFICATION</scope>
</reference>
<keyword evidence="4 9" id="KW-0949">S-adenosyl-L-methionine</keyword>
<dbReference type="EMBL" id="JH993209">
    <property type="protein sequence ID" value="EKX32127.1"/>
    <property type="molecule type" value="Genomic_DNA"/>
</dbReference>
<dbReference type="FunFam" id="3.30.56.70:FF:000001">
    <property type="entry name" value="tRNA (guanine(26)-N(2))-dimethyltransferase"/>
    <property type="match status" value="1"/>
</dbReference>
<dbReference type="STRING" id="905079.L1I7Q5"/>